<dbReference type="EMBL" id="JBHSXN010000003">
    <property type="protein sequence ID" value="MFC6954664.1"/>
    <property type="molecule type" value="Genomic_DNA"/>
</dbReference>
<evidence type="ECO:0000256" key="4">
    <source>
        <dbReference type="ARBA" id="ARBA00023136"/>
    </source>
</evidence>
<evidence type="ECO:0000256" key="3">
    <source>
        <dbReference type="ARBA" id="ARBA00022989"/>
    </source>
</evidence>
<evidence type="ECO:0000313" key="8">
    <source>
        <dbReference type="Proteomes" id="UP001596395"/>
    </source>
</evidence>
<feature type="region of interest" description="Disordered" evidence="5">
    <location>
        <begin position="99"/>
        <end position="161"/>
    </location>
</feature>
<feature type="transmembrane region" description="Helical" evidence="6">
    <location>
        <begin position="71"/>
        <end position="93"/>
    </location>
</feature>
<proteinExistence type="predicted"/>
<dbReference type="Pfam" id="PF02535">
    <property type="entry name" value="Zip"/>
    <property type="match status" value="1"/>
</dbReference>
<reference evidence="7 8" key="1">
    <citation type="journal article" date="2019" name="Int. J. Syst. Evol. Microbiol.">
        <title>The Global Catalogue of Microorganisms (GCM) 10K type strain sequencing project: providing services to taxonomists for standard genome sequencing and annotation.</title>
        <authorList>
            <consortium name="The Broad Institute Genomics Platform"/>
            <consortium name="The Broad Institute Genome Sequencing Center for Infectious Disease"/>
            <person name="Wu L."/>
            <person name="Ma J."/>
        </authorList>
    </citation>
    <scope>NUCLEOTIDE SEQUENCE [LARGE SCALE GENOMIC DNA]</scope>
    <source>
        <strain evidence="7 8">GX26</strain>
    </source>
</reference>
<keyword evidence="8" id="KW-1185">Reference proteome</keyword>
<keyword evidence="2 6" id="KW-0812">Transmembrane</keyword>
<dbReference type="AlphaFoldDB" id="A0ABD5VGZ6"/>
<evidence type="ECO:0000313" key="7">
    <source>
        <dbReference type="EMBL" id="MFC6954664.1"/>
    </source>
</evidence>
<accession>A0ABD5VGZ6</accession>
<feature type="transmembrane region" description="Helical" evidence="6">
    <location>
        <begin position="38"/>
        <end position="59"/>
    </location>
</feature>
<keyword evidence="3 6" id="KW-1133">Transmembrane helix</keyword>
<comment type="subcellular location">
    <subcellularLocation>
        <location evidence="1">Membrane</location>
        <topology evidence="1">Multi-pass membrane protein</topology>
    </subcellularLocation>
</comment>
<dbReference type="InterPro" id="IPR003689">
    <property type="entry name" value="ZIP"/>
</dbReference>
<feature type="compositionally biased region" description="Basic and acidic residues" evidence="5">
    <location>
        <begin position="113"/>
        <end position="161"/>
    </location>
</feature>
<sequence length="334" mass="34961">MVEFAALAFVFVAGLITAIATGLGAIPFFLFDDVSDRWNVALWGVASGIMLSASLFGLVNEGLAASAGTGVPWLLVLGLLAGVALVVVANRVLEGVHVGGSEPAPDGGEPVAEVDHHDDTDDHHHTDHDADEHGHDGHDHDEHGHDGHDHDSHGHDGHDHGFDPAAFAEADLKKLVLILGVLTVHSFPEGVAIGVSFAELGFEGGVPMFGLVVPVLAIFMTIAISIHNIPEGLAISIPLRAMDVSEWRMVGAAIFSSLPQPIGAVIAFLFVRAAEEFLPFGFGFAAGAMVYLVLTEFVPEALEAGKDLDGKGYRELAGGLLGGFTVMVPLLYVA</sequence>
<dbReference type="GO" id="GO:0016020">
    <property type="term" value="C:membrane"/>
    <property type="evidence" value="ECO:0007669"/>
    <property type="project" value="UniProtKB-SubCell"/>
</dbReference>
<dbReference type="PANTHER" id="PTHR11040:SF70">
    <property type="entry name" value="OS05G0316100 PROTEIN"/>
    <property type="match status" value="1"/>
</dbReference>
<name>A0ABD5VGZ6_9EURY</name>
<feature type="transmembrane region" description="Helical" evidence="6">
    <location>
        <begin position="277"/>
        <end position="295"/>
    </location>
</feature>
<evidence type="ECO:0000256" key="5">
    <source>
        <dbReference type="SAM" id="MobiDB-lite"/>
    </source>
</evidence>
<feature type="transmembrane region" description="Helical" evidence="6">
    <location>
        <begin position="6"/>
        <end position="31"/>
    </location>
</feature>
<dbReference type="Proteomes" id="UP001596395">
    <property type="component" value="Unassembled WGS sequence"/>
</dbReference>
<feature type="transmembrane region" description="Helical" evidence="6">
    <location>
        <begin position="175"/>
        <end position="197"/>
    </location>
</feature>
<feature type="transmembrane region" description="Helical" evidence="6">
    <location>
        <begin position="209"/>
        <end position="229"/>
    </location>
</feature>
<comment type="caution">
    <text evidence="7">The sequence shown here is derived from an EMBL/GenBank/DDBJ whole genome shotgun (WGS) entry which is preliminary data.</text>
</comment>
<dbReference type="PANTHER" id="PTHR11040">
    <property type="entry name" value="ZINC/IRON TRANSPORTER"/>
    <property type="match status" value="1"/>
</dbReference>
<evidence type="ECO:0000256" key="2">
    <source>
        <dbReference type="ARBA" id="ARBA00022692"/>
    </source>
</evidence>
<evidence type="ECO:0000256" key="1">
    <source>
        <dbReference type="ARBA" id="ARBA00004141"/>
    </source>
</evidence>
<keyword evidence="4 6" id="KW-0472">Membrane</keyword>
<feature type="transmembrane region" description="Helical" evidence="6">
    <location>
        <begin position="250"/>
        <end position="271"/>
    </location>
</feature>
<protein>
    <submittedName>
        <fullName evidence="7">ZIP family metal transporter</fullName>
    </submittedName>
</protein>
<evidence type="ECO:0000256" key="6">
    <source>
        <dbReference type="SAM" id="Phobius"/>
    </source>
</evidence>
<gene>
    <name evidence="7" type="ORF">ACFQGB_17500</name>
</gene>
<organism evidence="7 8">
    <name type="scientific">Halorubellus litoreus</name>
    <dbReference type="NCBI Taxonomy" id="755308"/>
    <lineage>
        <taxon>Archaea</taxon>
        <taxon>Methanobacteriati</taxon>
        <taxon>Methanobacteriota</taxon>
        <taxon>Stenosarchaea group</taxon>
        <taxon>Halobacteria</taxon>
        <taxon>Halobacteriales</taxon>
        <taxon>Halorubellaceae</taxon>
        <taxon>Halorubellus</taxon>
    </lineage>
</organism>
<feature type="transmembrane region" description="Helical" evidence="6">
    <location>
        <begin position="316"/>
        <end position="333"/>
    </location>
</feature>
<dbReference type="RefSeq" id="WP_336351601.1">
    <property type="nucleotide sequence ID" value="NZ_JAZAQL010000003.1"/>
</dbReference>